<protein>
    <submittedName>
        <fullName evidence="1">15929_t:CDS:1</fullName>
    </submittedName>
</protein>
<comment type="caution">
    <text evidence="1">The sequence shown here is derived from an EMBL/GenBank/DDBJ whole genome shotgun (WGS) entry which is preliminary data.</text>
</comment>
<dbReference type="AlphaFoldDB" id="A0A9N9HRJ5"/>
<name>A0A9N9HRJ5_FUNMO</name>
<evidence type="ECO:0000313" key="2">
    <source>
        <dbReference type="Proteomes" id="UP000789375"/>
    </source>
</evidence>
<keyword evidence="2" id="KW-1185">Reference proteome</keyword>
<feature type="non-terminal residue" evidence="1">
    <location>
        <position position="74"/>
    </location>
</feature>
<sequence length="74" mass="8875">FTEAYKFGTKEAIQYEKIVSEVNFKRTSKFIRKEWYIVHKVQNVEDLINELIIERTLVSDIMYDIERGITISDE</sequence>
<accession>A0A9N9HRJ5</accession>
<proteinExistence type="predicted"/>
<dbReference type="Proteomes" id="UP000789375">
    <property type="component" value="Unassembled WGS sequence"/>
</dbReference>
<gene>
    <name evidence="1" type="ORF">FMOSSE_LOCUS13853</name>
</gene>
<reference evidence="1" key="1">
    <citation type="submission" date="2021-06" db="EMBL/GenBank/DDBJ databases">
        <authorList>
            <person name="Kallberg Y."/>
            <person name="Tangrot J."/>
            <person name="Rosling A."/>
        </authorList>
    </citation>
    <scope>NUCLEOTIDE SEQUENCE</scope>
    <source>
        <strain evidence="1">87-6 pot B 2015</strain>
    </source>
</reference>
<organism evidence="1 2">
    <name type="scientific">Funneliformis mosseae</name>
    <name type="common">Endomycorrhizal fungus</name>
    <name type="synonym">Glomus mosseae</name>
    <dbReference type="NCBI Taxonomy" id="27381"/>
    <lineage>
        <taxon>Eukaryota</taxon>
        <taxon>Fungi</taxon>
        <taxon>Fungi incertae sedis</taxon>
        <taxon>Mucoromycota</taxon>
        <taxon>Glomeromycotina</taxon>
        <taxon>Glomeromycetes</taxon>
        <taxon>Glomerales</taxon>
        <taxon>Glomeraceae</taxon>
        <taxon>Funneliformis</taxon>
    </lineage>
</organism>
<dbReference type="EMBL" id="CAJVPP010009056">
    <property type="protein sequence ID" value="CAG8701813.1"/>
    <property type="molecule type" value="Genomic_DNA"/>
</dbReference>
<evidence type="ECO:0000313" key="1">
    <source>
        <dbReference type="EMBL" id="CAG8701813.1"/>
    </source>
</evidence>